<organism evidence="13 14">
    <name type="scientific">Plectus sambesii</name>
    <dbReference type="NCBI Taxonomy" id="2011161"/>
    <lineage>
        <taxon>Eukaryota</taxon>
        <taxon>Metazoa</taxon>
        <taxon>Ecdysozoa</taxon>
        <taxon>Nematoda</taxon>
        <taxon>Chromadorea</taxon>
        <taxon>Plectida</taxon>
        <taxon>Plectina</taxon>
        <taxon>Plectoidea</taxon>
        <taxon>Plectidae</taxon>
        <taxon>Plectus</taxon>
    </lineage>
</organism>
<evidence type="ECO:0000256" key="4">
    <source>
        <dbReference type="ARBA" id="ARBA00022670"/>
    </source>
</evidence>
<evidence type="ECO:0000256" key="10">
    <source>
        <dbReference type="PIRSR" id="PIRSR601461-1"/>
    </source>
</evidence>
<dbReference type="InterPro" id="IPR033121">
    <property type="entry name" value="PEPTIDASE_A1"/>
</dbReference>
<dbReference type="FunFam" id="2.40.70.10:FF:000058">
    <property type="entry name" value="ASpartyl Protease"/>
    <property type="match status" value="1"/>
</dbReference>
<evidence type="ECO:0000256" key="7">
    <source>
        <dbReference type="ARBA" id="ARBA00022801"/>
    </source>
</evidence>
<keyword evidence="5" id="KW-0732">Signal</keyword>
<accession>A0A914WU98</accession>
<evidence type="ECO:0000313" key="14">
    <source>
        <dbReference type="WBParaSite" id="PSAMB.scaffold4886size13238.g25399.t1"/>
    </source>
</evidence>
<dbReference type="Pfam" id="PF00026">
    <property type="entry name" value="Asp"/>
    <property type="match status" value="1"/>
</dbReference>
<evidence type="ECO:0000259" key="12">
    <source>
        <dbReference type="PROSITE" id="PS51767"/>
    </source>
</evidence>
<dbReference type="GO" id="GO:0006508">
    <property type="term" value="P:proteolysis"/>
    <property type="evidence" value="ECO:0007669"/>
    <property type="project" value="UniProtKB-KW"/>
</dbReference>
<proteinExistence type="inferred from homology"/>
<keyword evidence="9" id="KW-0325">Glycoprotein</keyword>
<name>A0A914WU98_9BILA</name>
<evidence type="ECO:0000256" key="11">
    <source>
        <dbReference type="RuleBase" id="RU000454"/>
    </source>
</evidence>
<keyword evidence="3" id="KW-0964">Secreted</keyword>
<dbReference type="SUPFAM" id="SSF50630">
    <property type="entry name" value="Acid proteases"/>
    <property type="match status" value="1"/>
</dbReference>
<dbReference type="GO" id="GO:0004190">
    <property type="term" value="F:aspartic-type endopeptidase activity"/>
    <property type="evidence" value="ECO:0007669"/>
    <property type="project" value="UniProtKB-KW"/>
</dbReference>
<dbReference type="GO" id="GO:0005576">
    <property type="term" value="C:extracellular region"/>
    <property type="evidence" value="ECO:0007669"/>
    <property type="project" value="UniProtKB-SubCell"/>
</dbReference>
<comment type="similarity">
    <text evidence="2 11">Belongs to the peptidase A1 family.</text>
</comment>
<feature type="active site" evidence="10">
    <location>
        <position position="271"/>
    </location>
</feature>
<keyword evidence="7 11" id="KW-0378">Hydrolase</keyword>
<evidence type="ECO:0000256" key="3">
    <source>
        <dbReference type="ARBA" id="ARBA00022525"/>
    </source>
</evidence>
<dbReference type="PANTHER" id="PTHR47966">
    <property type="entry name" value="BETA-SITE APP-CLEAVING ENZYME, ISOFORM A-RELATED"/>
    <property type="match status" value="1"/>
</dbReference>
<dbReference type="AlphaFoldDB" id="A0A914WU98"/>
<dbReference type="PANTHER" id="PTHR47966:SF8">
    <property type="entry name" value="ASPARTIC PROTEASE 1-RELATED"/>
    <property type="match status" value="1"/>
</dbReference>
<evidence type="ECO:0000313" key="13">
    <source>
        <dbReference type="Proteomes" id="UP000887566"/>
    </source>
</evidence>
<dbReference type="InterPro" id="IPR021109">
    <property type="entry name" value="Peptidase_aspartic_dom_sf"/>
</dbReference>
<evidence type="ECO:0000256" key="5">
    <source>
        <dbReference type="ARBA" id="ARBA00022729"/>
    </source>
</evidence>
<keyword evidence="6 11" id="KW-0064">Aspartyl protease</keyword>
<dbReference type="GO" id="GO:0005764">
    <property type="term" value="C:lysosome"/>
    <property type="evidence" value="ECO:0007669"/>
    <property type="project" value="TreeGrafter"/>
</dbReference>
<comment type="subcellular location">
    <subcellularLocation>
        <location evidence="1">Secreted</location>
    </subcellularLocation>
</comment>
<dbReference type="InterPro" id="IPR034164">
    <property type="entry name" value="Pepsin-like_dom"/>
</dbReference>
<keyword evidence="8" id="KW-1015">Disulfide bond</keyword>
<evidence type="ECO:0000256" key="1">
    <source>
        <dbReference type="ARBA" id="ARBA00004613"/>
    </source>
</evidence>
<reference evidence="14" key="1">
    <citation type="submission" date="2022-11" db="UniProtKB">
        <authorList>
            <consortium name="WormBaseParasite"/>
        </authorList>
    </citation>
    <scope>IDENTIFICATION</scope>
</reference>
<feature type="domain" description="Peptidase A1" evidence="12">
    <location>
        <begin position="65"/>
        <end position="384"/>
    </location>
</feature>
<dbReference type="PROSITE" id="PS51767">
    <property type="entry name" value="PEPTIDASE_A1"/>
    <property type="match status" value="1"/>
</dbReference>
<protein>
    <submittedName>
        <fullName evidence="14">Peptidase A1 domain-containing protein</fullName>
    </submittedName>
</protein>
<dbReference type="InterPro" id="IPR001969">
    <property type="entry name" value="Aspartic_peptidase_AS"/>
</dbReference>
<keyword evidence="4 11" id="KW-0645">Protease</keyword>
<dbReference type="PROSITE" id="PS00141">
    <property type="entry name" value="ASP_PROTEASE"/>
    <property type="match status" value="1"/>
</dbReference>
<evidence type="ECO:0000256" key="8">
    <source>
        <dbReference type="ARBA" id="ARBA00023157"/>
    </source>
</evidence>
<feature type="active site" evidence="10">
    <location>
        <position position="83"/>
    </location>
</feature>
<evidence type="ECO:0000256" key="6">
    <source>
        <dbReference type="ARBA" id="ARBA00022750"/>
    </source>
</evidence>
<dbReference type="Proteomes" id="UP000887566">
    <property type="component" value="Unplaced"/>
</dbReference>
<dbReference type="Gene3D" id="2.40.70.10">
    <property type="entry name" value="Acid Proteases"/>
    <property type="match status" value="2"/>
</dbReference>
<dbReference type="CDD" id="cd05471">
    <property type="entry name" value="pepsin_like"/>
    <property type="match status" value="1"/>
</dbReference>
<dbReference type="FunFam" id="2.40.70.10:FF:000008">
    <property type="entry name" value="Cathepsin D"/>
    <property type="match status" value="1"/>
</dbReference>
<dbReference type="PRINTS" id="PR00792">
    <property type="entry name" value="PEPSIN"/>
</dbReference>
<evidence type="ECO:0000256" key="9">
    <source>
        <dbReference type="ARBA" id="ARBA00023180"/>
    </source>
</evidence>
<dbReference type="WBParaSite" id="PSAMB.scaffold4886size13238.g25399.t1">
    <property type="protein sequence ID" value="PSAMB.scaffold4886size13238.g25399.t1"/>
    <property type="gene ID" value="PSAMB.scaffold4886size13238.g25399"/>
</dbReference>
<keyword evidence="13" id="KW-1185">Reference proteome</keyword>
<evidence type="ECO:0000256" key="2">
    <source>
        <dbReference type="ARBA" id="ARBA00007447"/>
    </source>
</evidence>
<dbReference type="InterPro" id="IPR001461">
    <property type="entry name" value="Aspartic_peptidase_A1"/>
</dbReference>
<sequence length="388" mass="41308">MKSAVVLFAVIGISLGAFVEVPLTKIMTLRERLIRQGKWQEYSEQQKAARSTGSQTVKDYNDVAYVGTVTLGTPAQSFDVILDTGSANLWVVDSTCNTDACNGNAARTKKKYNAGSSSTYSNDGRDWSIQYGTGSASGKLAVDKLCMAGLCFNTQIFGRASNIAAFFKTQPVDGILGLGWPALAVDHVQPPFQNLMASLDAPLFTVWLDVKGPVNGAIGGLFTYGALDTKNCQMNTVKYATLTSQTYWQFAITGVSVGSYSSNSVQSVISDTGTSFIGGPGGQIKSIGDALSATYNSQYGLYLVPCNSKNLPALSFMIDTSGSTSFPIPASEYVVDVGFNNGQCALAFFDMGSIGFGPAWILGDPWIRTYCNVYDVGKARVGFAVANH</sequence>